<evidence type="ECO:0000256" key="5">
    <source>
        <dbReference type="SAM" id="MobiDB-lite"/>
    </source>
</evidence>
<dbReference type="KEGG" id="lpan:LPMP_300230"/>
<dbReference type="Proteomes" id="UP000063063">
    <property type="component" value="Chromosome 30"/>
</dbReference>
<evidence type="ECO:0000256" key="3">
    <source>
        <dbReference type="ARBA" id="ARBA00022833"/>
    </source>
</evidence>
<feature type="domain" description="RanBP2-type" evidence="6">
    <location>
        <begin position="203"/>
        <end position="232"/>
    </location>
</feature>
<keyword evidence="3" id="KW-0862">Zinc</keyword>
<dbReference type="PROSITE" id="PS01358">
    <property type="entry name" value="ZF_RANBP2_1"/>
    <property type="match status" value="1"/>
</dbReference>
<dbReference type="SUPFAM" id="SSF90209">
    <property type="entry name" value="Ran binding protein zinc finger-like"/>
    <property type="match status" value="1"/>
</dbReference>
<dbReference type="EMBL" id="CP009399">
    <property type="protein sequence ID" value="AIO00258.1"/>
    <property type="molecule type" value="Genomic_DNA"/>
</dbReference>
<dbReference type="eggNOG" id="ENOG502S20U">
    <property type="taxonomic scope" value="Eukaryota"/>
</dbReference>
<dbReference type="VEuPathDB" id="TriTrypDB:LPMP_300230"/>
<dbReference type="Gene3D" id="4.10.1060.10">
    <property type="entry name" value="Zinc finger, RanBP2-type"/>
    <property type="match status" value="1"/>
</dbReference>
<evidence type="ECO:0000313" key="7">
    <source>
        <dbReference type="EMBL" id="AIO00258.1"/>
    </source>
</evidence>
<organism evidence="7 8">
    <name type="scientific">Leishmania panamensis</name>
    <dbReference type="NCBI Taxonomy" id="5679"/>
    <lineage>
        <taxon>Eukaryota</taxon>
        <taxon>Discoba</taxon>
        <taxon>Euglenozoa</taxon>
        <taxon>Kinetoplastea</taxon>
        <taxon>Metakinetoplastina</taxon>
        <taxon>Trypanosomatida</taxon>
        <taxon>Trypanosomatidae</taxon>
        <taxon>Leishmaniinae</taxon>
        <taxon>Leishmania</taxon>
        <taxon>Leishmania guyanensis species complex</taxon>
    </lineage>
</organism>
<evidence type="ECO:0000259" key="6">
    <source>
        <dbReference type="PROSITE" id="PS50199"/>
    </source>
</evidence>
<protein>
    <recommendedName>
        <fullName evidence="6">RanBP2-type domain-containing protein</fullName>
    </recommendedName>
</protein>
<feature type="region of interest" description="Disordered" evidence="5">
    <location>
        <begin position="233"/>
        <end position="295"/>
    </location>
</feature>
<dbReference type="SUPFAM" id="SSF48464">
    <property type="entry name" value="ENTH/VHS domain"/>
    <property type="match status" value="1"/>
</dbReference>
<dbReference type="OrthoDB" id="262731at2759"/>
<dbReference type="VEuPathDB" id="TriTrypDB:LPAL13_300007600"/>
<dbReference type="GeneID" id="22577077"/>
<dbReference type="InterPro" id="IPR008942">
    <property type="entry name" value="ENTH_VHS"/>
</dbReference>
<keyword evidence="2 4" id="KW-0863">Zinc-finger</keyword>
<dbReference type="InterPro" id="IPR001876">
    <property type="entry name" value="Znf_RanBP2"/>
</dbReference>
<dbReference type="SMART" id="SM00547">
    <property type="entry name" value="ZnF_RBZ"/>
    <property type="match status" value="1"/>
</dbReference>
<dbReference type="RefSeq" id="XP_010701058.1">
    <property type="nucleotide sequence ID" value="XM_010702756.1"/>
</dbReference>
<feature type="compositionally biased region" description="Low complexity" evidence="5">
    <location>
        <begin position="247"/>
        <end position="265"/>
    </location>
</feature>
<keyword evidence="8" id="KW-1185">Reference proteome</keyword>
<dbReference type="InterPro" id="IPR036443">
    <property type="entry name" value="Znf_RanBP2_sf"/>
</dbReference>
<evidence type="ECO:0000256" key="4">
    <source>
        <dbReference type="PROSITE-ProRule" id="PRU00322"/>
    </source>
</evidence>
<evidence type="ECO:0000256" key="1">
    <source>
        <dbReference type="ARBA" id="ARBA00022723"/>
    </source>
</evidence>
<evidence type="ECO:0000256" key="2">
    <source>
        <dbReference type="ARBA" id="ARBA00022771"/>
    </source>
</evidence>
<proteinExistence type="predicted"/>
<keyword evidence="1" id="KW-0479">Metal-binding</keyword>
<dbReference type="AlphaFoldDB" id="A0A088RVU5"/>
<name>A0A088RVU5_LEIPA</name>
<reference evidence="7 8" key="1">
    <citation type="journal article" date="2015" name="Sci. Rep.">
        <title>The genome of Leishmania panamensis: insights into genomics of the L. (Viannia) subgenus.</title>
        <authorList>
            <person name="Llanes A."/>
            <person name="Restrepo C.M."/>
            <person name="Vecchio G.D."/>
            <person name="Anguizola F.J."/>
            <person name="Lleonart R."/>
        </authorList>
    </citation>
    <scope>NUCLEOTIDE SEQUENCE [LARGE SCALE GENOMIC DNA]</scope>
    <source>
        <strain evidence="7 8">MHOM/PA/94/PSC-1</strain>
    </source>
</reference>
<accession>A0A088RVU5</accession>
<sequence length="432" mass="46942">MNYLRTIVSDVKLKYRASRVVDECVLGREKPEFPKFLTECVTIADGHPELILSTIRLYLIYSQPESAYGGLLLLEQLVSLCNYAFHLALARDCDIQDLIIHLAVRRGEGEAHRKAQRLARLTLLEYSRVFVDDRDLMRLSGLVSSFEHRTHRSLMRCLNVQNRRVRFREVGVNDIVLISPEECLGYPSSSAGRPVKPLQLSSAPEVWPCHVCTYLNAPSATCCAACETLRTTDTSEHHSSPDMPSKTSPAFSTPVPTATATSPGSRSPVVPPLPMAERGAMERGDSQASSHASVEDMDETFPINNLVSTSEVQLYPSHGPPTVVCVGPVHLSHSATSTAVPAYMSDASEPISPSTDSELRDGADEGDCNSIGGSTAHAVASHAQEKGGCRSEFEYEINKEPSDATRQTVCATEATLCSTAAALPLITRPNSS</sequence>
<dbReference type="PROSITE" id="PS50199">
    <property type="entry name" value="ZF_RANBP2_2"/>
    <property type="match status" value="1"/>
</dbReference>
<dbReference type="GO" id="GO:0008270">
    <property type="term" value="F:zinc ion binding"/>
    <property type="evidence" value="ECO:0007669"/>
    <property type="project" value="UniProtKB-KW"/>
</dbReference>
<gene>
    <name evidence="7" type="ORF">LPMP_300230</name>
</gene>
<evidence type="ECO:0000313" key="8">
    <source>
        <dbReference type="Proteomes" id="UP000063063"/>
    </source>
</evidence>